<feature type="region of interest" description="Disordered" evidence="2">
    <location>
        <begin position="302"/>
        <end position="332"/>
    </location>
</feature>
<gene>
    <name evidence="3" type="ORF">BT63DRAFT_229048</name>
</gene>
<name>A0A6A6UCU9_9PEZI</name>
<feature type="compositionally biased region" description="Basic and acidic residues" evidence="2">
    <location>
        <begin position="220"/>
        <end position="232"/>
    </location>
</feature>
<keyword evidence="4" id="KW-1185">Reference proteome</keyword>
<feature type="compositionally biased region" description="Polar residues" evidence="2">
    <location>
        <begin position="97"/>
        <end position="107"/>
    </location>
</feature>
<evidence type="ECO:0000313" key="4">
    <source>
        <dbReference type="Proteomes" id="UP000799302"/>
    </source>
</evidence>
<dbReference type="EMBL" id="MU004234">
    <property type="protein sequence ID" value="KAF2670085.1"/>
    <property type="molecule type" value="Genomic_DNA"/>
</dbReference>
<keyword evidence="1" id="KW-0175">Coiled coil</keyword>
<feature type="coiled-coil region" evidence="1">
    <location>
        <begin position="393"/>
        <end position="455"/>
    </location>
</feature>
<evidence type="ECO:0000256" key="1">
    <source>
        <dbReference type="SAM" id="Coils"/>
    </source>
</evidence>
<feature type="compositionally biased region" description="Basic and acidic residues" evidence="2">
    <location>
        <begin position="254"/>
        <end position="263"/>
    </location>
</feature>
<feature type="compositionally biased region" description="Basic residues" evidence="2">
    <location>
        <begin position="355"/>
        <end position="365"/>
    </location>
</feature>
<organism evidence="3 4">
    <name type="scientific">Microthyrium microscopicum</name>
    <dbReference type="NCBI Taxonomy" id="703497"/>
    <lineage>
        <taxon>Eukaryota</taxon>
        <taxon>Fungi</taxon>
        <taxon>Dikarya</taxon>
        <taxon>Ascomycota</taxon>
        <taxon>Pezizomycotina</taxon>
        <taxon>Dothideomycetes</taxon>
        <taxon>Dothideomycetes incertae sedis</taxon>
        <taxon>Microthyriales</taxon>
        <taxon>Microthyriaceae</taxon>
        <taxon>Microthyrium</taxon>
    </lineage>
</organism>
<feature type="region of interest" description="Disordered" evidence="2">
    <location>
        <begin position="1"/>
        <end position="57"/>
    </location>
</feature>
<protein>
    <recommendedName>
        <fullName evidence="5">SWI5-dependent HO expression protein 3</fullName>
    </recommendedName>
</protein>
<evidence type="ECO:0008006" key="5">
    <source>
        <dbReference type="Google" id="ProtNLM"/>
    </source>
</evidence>
<proteinExistence type="predicted"/>
<accession>A0A6A6UCU9</accession>
<feature type="compositionally biased region" description="Pro residues" evidence="2">
    <location>
        <begin position="367"/>
        <end position="376"/>
    </location>
</feature>
<dbReference type="AlphaFoldDB" id="A0A6A6UCU9"/>
<feature type="compositionally biased region" description="Low complexity" evidence="2">
    <location>
        <begin position="79"/>
        <end position="88"/>
    </location>
</feature>
<feature type="compositionally biased region" description="Basic and acidic residues" evidence="2">
    <location>
        <begin position="109"/>
        <end position="123"/>
    </location>
</feature>
<reference evidence="3" key="1">
    <citation type="journal article" date="2020" name="Stud. Mycol.">
        <title>101 Dothideomycetes genomes: a test case for predicting lifestyles and emergence of pathogens.</title>
        <authorList>
            <person name="Haridas S."/>
            <person name="Albert R."/>
            <person name="Binder M."/>
            <person name="Bloem J."/>
            <person name="Labutti K."/>
            <person name="Salamov A."/>
            <person name="Andreopoulos B."/>
            <person name="Baker S."/>
            <person name="Barry K."/>
            <person name="Bills G."/>
            <person name="Bluhm B."/>
            <person name="Cannon C."/>
            <person name="Castanera R."/>
            <person name="Culley D."/>
            <person name="Daum C."/>
            <person name="Ezra D."/>
            <person name="Gonzalez J."/>
            <person name="Henrissat B."/>
            <person name="Kuo A."/>
            <person name="Liang C."/>
            <person name="Lipzen A."/>
            <person name="Lutzoni F."/>
            <person name="Magnuson J."/>
            <person name="Mondo S."/>
            <person name="Nolan M."/>
            <person name="Ohm R."/>
            <person name="Pangilinan J."/>
            <person name="Park H.-J."/>
            <person name="Ramirez L."/>
            <person name="Alfaro M."/>
            <person name="Sun H."/>
            <person name="Tritt A."/>
            <person name="Yoshinaga Y."/>
            <person name="Zwiers L.-H."/>
            <person name="Turgeon B."/>
            <person name="Goodwin S."/>
            <person name="Spatafora J."/>
            <person name="Crous P."/>
            <person name="Grigoriev I."/>
        </authorList>
    </citation>
    <scope>NUCLEOTIDE SEQUENCE</scope>
    <source>
        <strain evidence="3">CBS 115976</strain>
    </source>
</reference>
<feature type="region of interest" description="Disordered" evidence="2">
    <location>
        <begin position="69"/>
        <end position="88"/>
    </location>
</feature>
<evidence type="ECO:0000313" key="3">
    <source>
        <dbReference type="EMBL" id="KAF2670085.1"/>
    </source>
</evidence>
<dbReference type="Proteomes" id="UP000799302">
    <property type="component" value="Unassembled WGS sequence"/>
</dbReference>
<feature type="region of interest" description="Disordered" evidence="2">
    <location>
        <begin position="348"/>
        <end position="380"/>
    </location>
</feature>
<feature type="compositionally biased region" description="Basic residues" evidence="2">
    <location>
        <begin position="210"/>
        <end position="219"/>
    </location>
</feature>
<sequence>MDNLSPIYERSDEDAQGESFNRDRAQRVQHVPTVDRGVPYDISARPDTASSDVEQFRYPAYDRRTTFASAASKEPAPNRGPLVMPPGVVVRGMGPTRTLSANSNASTAPDDRVNLIPEDDRSLRYTPRGSPKPANQNILPDQVKDTEDVAKFHDQGPAKNALANADMDLDNSVEDQTATGLAAFAKADSPLNGNRPESKLRRNGMNTKRTGNRKKKQKKPQLELREIQHSTDLDPGNVQDEPINDANGSKGIRHSPESHEERGYSPQLNPDQQEPFVQEPPHEQGHGLQANAESGHLQEPYQNGVHQEEHPHSHEIHNGNNHGMPIIDSAPDVHQPAVDHDILHQVAASHGQVRVSRKRPKKAPRHSPQPPQPVQKPEPNHVQRACNVMTAVFEAQAQDMENLKTELESKRYELSELCHRYNNLVTVNDDHEMEILDLQQKLDNLELEIPRLSSIAVALEQSTQNHGDLLNSQAELHQLHKAGLQDACSEASLFKPQLEIALVELEKKQAELKELRTQYIELNISINARLRELERENASFQEKLRQKDELLVAEKDKFNKIEERLGSVLLDKESNVESKVQEAETKILNVMSDLQSVLKVVQDGQKPADTIDPNEILSLVKELHSRQYVSVDDFAKVDGLLSSIKGR</sequence>
<feature type="region of interest" description="Disordered" evidence="2">
    <location>
        <begin position="93"/>
        <end position="141"/>
    </location>
</feature>
<feature type="compositionally biased region" description="Basic and acidic residues" evidence="2">
    <location>
        <begin position="306"/>
        <end position="317"/>
    </location>
</feature>
<feature type="region of interest" description="Disordered" evidence="2">
    <location>
        <begin position="184"/>
        <end position="288"/>
    </location>
</feature>
<feature type="coiled-coil region" evidence="1">
    <location>
        <begin position="495"/>
        <end position="550"/>
    </location>
</feature>
<evidence type="ECO:0000256" key="2">
    <source>
        <dbReference type="SAM" id="MobiDB-lite"/>
    </source>
</evidence>